<name>A0A0B1Q5L8_9HYPH</name>
<organism evidence="2 3">
    <name type="scientific">Aureimonas altamirensis</name>
    <dbReference type="NCBI Taxonomy" id="370622"/>
    <lineage>
        <taxon>Bacteria</taxon>
        <taxon>Pseudomonadati</taxon>
        <taxon>Pseudomonadota</taxon>
        <taxon>Alphaproteobacteria</taxon>
        <taxon>Hyphomicrobiales</taxon>
        <taxon>Aurantimonadaceae</taxon>
        <taxon>Aureimonas</taxon>
    </lineage>
</organism>
<evidence type="ECO:0000259" key="1">
    <source>
        <dbReference type="PROSITE" id="PS51819"/>
    </source>
</evidence>
<dbReference type="InterPro" id="IPR004360">
    <property type="entry name" value="Glyas_Fos-R_dOase_dom"/>
</dbReference>
<reference evidence="2 3" key="1">
    <citation type="submission" date="2014-09" db="EMBL/GenBank/DDBJ databases">
        <title>Isolation and characterization of Aurantimonas altamirensis ON-56566 from clinical sample following a dog bite.</title>
        <authorList>
            <person name="Eshaghi A."/>
            <person name="Li A."/>
            <person name="Shahinas D."/>
            <person name="Bahn P."/>
            <person name="Kus J.V."/>
            <person name="Patel S.N."/>
        </authorList>
    </citation>
    <scope>NUCLEOTIDE SEQUENCE [LARGE SCALE GENOMIC DNA]</scope>
    <source>
        <strain evidence="2 3">ON-56566</strain>
    </source>
</reference>
<dbReference type="EMBL" id="JRFJ01000002">
    <property type="protein sequence ID" value="KHJ54666.1"/>
    <property type="molecule type" value="Genomic_DNA"/>
</dbReference>
<dbReference type="PROSITE" id="PS51819">
    <property type="entry name" value="VOC"/>
    <property type="match status" value="1"/>
</dbReference>
<dbReference type="RefSeq" id="WP_039191480.1">
    <property type="nucleotide sequence ID" value="NZ_JRFJ01000002.1"/>
</dbReference>
<dbReference type="AlphaFoldDB" id="A0A0B1Q5L8"/>
<dbReference type="Gene3D" id="3.10.180.10">
    <property type="entry name" value="2,3-Dihydroxybiphenyl 1,2-Dioxygenase, domain 1"/>
    <property type="match status" value="2"/>
</dbReference>
<accession>A0A0B1Q5L8</accession>
<dbReference type="STRING" id="370622.LA66_08730"/>
<evidence type="ECO:0000313" key="2">
    <source>
        <dbReference type="EMBL" id="KHJ54666.1"/>
    </source>
</evidence>
<gene>
    <name evidence="2" type="ORF">LA66_08730</name>
</gene>
<sequence length="269" mass="29260">MDIVTHPSLAPLSIGRVALAVRDPETVGAFYRDVVGLVPLGRGAEGAVYGTPETPLLELVHRPDAQPDDPREAGLFHTAFLLPDRESLAEWAAEIGVRRQVPLEGASDHIVSEAFYLSDPEGNGVEIYADRPSSAWTWRDGAVQMATKPLDTNSLFGEIDLSEPDWDGAPEGTTVGHIHLRVGDLKESDGFYLGEAGFELATTYPGAHFLSTGHYHHHIGTNVWRSAGSGRRGNRTGLLWFEVLDRRADAKAGVLTDPWGTELRYSPVS</sequence>
<dbReference type="InterPro" id="IPR029068">
    <property type="entry name" value="Glyas_Bleomycin-R_OHBP_Dase"/>
</dbReference>
<dbReference type="Proteomes" id="UP000030826">
    <property type="component" value="Unassembled WGS sequence"/>
</dbReference>
<dbReference type="OrthoDB" id="9792626at2"/>
<proteinExistence type="predicted"/>
<dbReference type="InterPro" id="IPR037523">
    <property type="entry name" value="VOC_core"/>
</dbReference>
<feature type="domain" description="VOC" evidence="1">
    <location>
        <begin position="13"/>
        <end position="130"/>
    </location>
</feature>
<dbReference type="Pfam" id="PF00903">
    <property type="entry name" value="Glyoxalase"/>
    <property type="match status" value="1"/>
</dbReference>
<protein>
    <recommendedName>
        <fullName evidence="1">VOC domain-containing protein</fullName>
    </recommendedName>
</protein>
<dbReference type="SUPFAM" id="SSF54593">
    <property type="entry name" value="Glyoxalase/Bleomycin resistance protein/Dihydroxybiphenyl dioxygenase"/>
    <property type="match status" value="2"/>
</dbReference>
<comment type="caution">
    <text evidence="2">The sequence shown here is derived from an EMBL/GenBank/DDBJ whole genome shotgun (WGS) entry which is preliminary data.</text>
</comment>
<dbReference type="PANTHER" id="PTHR43279:SF1">
    <property type="entry name" value="CATECHOL-2,3-DIOXYGENASE"/>
    <property type="match status" value="1"/>
</dbReference>
<evidence type="ECO:0000313" key="3">
    <source>
        <dbReference type="Proteomes" id="UP000030826"/>
    </source>
</evidence>
<dbReference type="PANTHER" id="PTHR43279">
    <property type="entry name" value="CATECHOL-2,3-DIOXYGENASE"/>
    <property type="match status" value="1"/>
</dbReference>